<feature type="transmembrane region" description="Helical" evidence="6">
    <location>
        <begin position="72"/>
        <end position="96"/>
    </location>
</feature>
<feature type="transmembrane region" description="Helical" evidence="6">
    <location>
        <begin position="441"/>
        <end position="461"/>
    </location>
</feature>
<keyword evidence="5 6" id="KW-0472">Membrane</keyword>
<feature type="transmembrane region" description="Helical" evidence="6">
    <location>
        <begin position="473"/>
        <end position="495"/>
    </location>
</feature>
<keyword evidence="9" id="KW-1185">Reference proteome</keyword>
<keyword evidence="4 6" id="KW-1133">Transmembrane helix</keyword>
<accession>A0AA39RIW3</accession>
<dbReference type="GO" id="GO:0016020">
    <property type="term" value="C:membrane"/>
    <property type="evidence" value="ECO:0007669"/>
    <property type="project" value="UniProtKB-SubCell"/>
</dbReference>
<dbReference type="AlphaFoldDB" id="A0AA39RIW3"/>
<comment type="similarity">
    <text evidence="2">Belongs to the drug/metabolite transporter (DMT) superfamily. Plant drug/metabolite exporter (P-DME) (TC 2.A.7.4) family.</text>
</comment>
<dbReference type="InterPro" id="IPR000620">
    <property type="entry name" value="EamA_dom"/>
</dbReference>
<reference evidence="8" key="1">
    <citation type="journal article" date="2022" name="Plant J.">
        <title>Strategies of tolerance reflected in two North American maple genomes.</title>
        <authorList>
            <person name="McEvoy S.L."/>
            <person name="Sezen U.U."/>
            <person name="Trouern-Trend A."/>
            <person name="McMahon S.M."/>
            <person name="Schaberg P.G."/>
            <person name="Yang J."/>
            <person name="Wegrzyn J.L."/>
            <person name="Swenson N.G."/>
        </authorList>
    </citation>
    <scope>NUCLEOTIDE SEQUENCE</scope>
    <source>
        <strain evidence="8">NS2018</strain>
    </source>
</reference>
<feature type="transmembrane region" description="Helical" evidence="6">
    <location>
        <begin position="644"/>
        <end position="665"/>
    </location>
</feature>
<feature type="transmembrane region" description="Helical" evidence="6">
    <location>
        <begin position="737"/>
        <end position="757"/>
    </location>
</feature>
<proteinExistence type="inferred from homology"/>
<feature type="transmembrane region" description="Helical" evidence="6">
    <location>
        <begin position="611"/>
        <end position="632"/>
    </location>
</feature>
<evidence type="ECO:0000256" key="3">
    <source>
        <dbReference type="ARBA" id="ARBA00022692"/>
    </source>
</evidence>
<feature type="transmembrane region" description="Helical" evidence="6">
    <location>
        <begin position="782"/>
        <end position="802"/>
    </location>
</feature>
<dbReference type="EMBL" id="JAUESC010000387">
    <property type="protein sequence ID" value="KAK0575011.1"/>
    <property type="molecule type" value="Genomic_DNA"/>
</dbReference>
<feature type="transmembrane region" description="Helical" evidence="6">
    <location>
        <begin position="677"/>
        <end position="699"/>
    </location>
</feature>
<feature type="transmembrane region" description="Helical" evidence="6">
    <location>
        <begin position="402"/>
        <end position="420"/>
    </location>
</feature>
<evidence type="ECO:0000313" key="8">
    <source>
        <dbReference type="EMBL" id="KAK0575011.1"/>
    </source>
</evidence>
<feature type="transmembrane region" description="Helical" evidence="6">
    <location>
        <begin position="12"/>
        <end position="28"/>
    </location>
</feature>
<sequence>MGLWSLKNLLPFMGMVVVILSQVTVLQVMKAAMSEGKNKFTIMVYSNVLSIFVLLVSCLIKHRSDRPPPLNFSITCKFFLLSFIGCLMQIFSYVGIEYSSPTLATAMSNLVPAFTFILAIVFSGKDLFPFMGMVIVILAQVSNMVVMKAAMSKGINKYVIIVYSDALSTFIFLISSLFIYRSNLPPITFSVLSRFFLLSVFGISAQIFSNVGIQYSSPTLGTAMLNLIPAFTFILAIIFRMEKLSWSSKISQAKSLGTIVSIAGAFVVTFYKGPIILTALSAQVSNMEVMKAAMSKGINKYVIIVYSDALSTFIFLISSLFIYRSNLPPITFSVLSRFFLLSVFGISAQIFSNVGIQYSSPTLGTAMLNLIPAFTFILAIIFRMEKLSWSSKISQAKSLGTIVSIAGASVVTFYKGPIILTALSGTASSHNYLLLSQQSNWILGGFFLAAESFFISAWYIFQALLLKKFPAVLIGMFFLFFFDTILATLFSLIVVRDSSAWKLRLDMELAAVLYSAIIGTGMRVWLCTWCLSRTGPVYISMFKPLAIVFSVVMGFLFLGDALCLGSLIGAVIIVIGFYGVMWGKMEEQREVEQCEIQVGDLSLREKEMGKVNVGAIVGMVMAEFAQVGLMIMGKSAMAHGMSNFVFVFYSNALASLILLPSSFLFHRSQRPPLTLPILCGLFLLGLLGMLAQVCGYAGIYHSSPTLATAMLNLIPGFTFIFAVIFRMEKLDLRSASSLAKSLGTIVLITGALIMTYYKGPPLLLTPSSYNPTLQLFLDKSNWVIGGLFLAIDCIFGSAWLIVQALILKRFPAELFVVFFYTFFVAIQSAILCLVVERNPNAWSLKPNVRLIAVLYSAIFGSAFQVGISTWCLRQTGPVFVSLFKPLGIVISVALGIIFFGDTFYLGSFIGAANQSKRPLLPNKLGGKKSMKKTV</sequence>
<dbReference type="InterPro" id="IPR037185">
    <property type="entry name" value="EmrE-like"/>
</dbReference>
<evidence type="ECO:0000256" key="2">
    <source>
        <dbReference type="ARBA" id="ARBA00007635"/>
    </source>
</evidence>
<dbReference type="Proteomes" id="UP001168877">
    <property type="component" value="Unassembled WGS sequence"/>
</dbReference>
<protein>
    <recommendedName>
        <fullName evidence="7">EamA domain-containing protein</fullName>
    </recommendedName>
</protein>
<feature type="transmembrane region" description="Helical" evidence="6">
    <location>
        <begin position="301"/>
        <end position="323"/>
    </location>
</feature>
<feature type="transmembrane region" description="Helical" evidence="6">
    <location>
        <begin position="848"/>
        <end position="872"/>
    </location>
</feature>
<feature type="transmembrane region" description="Helical" evidence="6">
    <location>
        <begin position="879"/>
        <end position="899"/>
    </location>
</feature>
<dbReference type="PANTHER" id="PTHR31218">
    <property type="entry name" value="WAT1-RELATED PROTEIN"/>
    <property type="match status" value="1"/>
</dbReference>
<feature type="transmembrane region" description="Helical" evidence="6">
    <location>
        <begin position="363"/>
        <end position="382"/>
    </location>
</feature>
<feature type="transmembrane region" description="Helical" evidence="6">
    <location>
        <begin position="814"/>
        <end position="836"/>
    </location>
</feature>
<gene>
    <name evidence="8" type="ORF">LWI29_032566</name>
</gene>
<reference evidence="8" key="2">
    <citation type="submission" date="2023-06" db="EMBL/GenBank/DDBJ databases">
        <authorList>
            <person name="Swenson N.G."/>
            <person name="Wegrzyn J.L."/>
            <person name="Mcevoy S.L."/>
        </authorList>
    </citation>
    <scope>NUCLEOTIDE SEQUENCE</scope>
    <source>
        <strain evidence="8">NS2018</strain>
        <tissue evidence="8">Leaf</tissue>
    </source>
</reference>
<feature type="transmembrane region" description="Helical" evidence="6">
    <location>
        <begin position="220"/>
        <end position="239"/>
    </location>
</feature>
<evidence type="ECO:0000256" key="1">
    <source>
        <dbReference type="ARBA" id="ARBA00004141"/>
    </source>
</evidence>
<comment type="subcellular location">
    <subcellularLocation>
        <location evidence="1">Membrane</location>
        <topology evidence="1">Multi-pass membrane protein</topology>
    </subcellularLocation>
</comment>
<dbReference type="Pfam" id="PF00892">
    <property type="entry name" value="EamA"/>
    <property type="match status" value="2"/>
</dbReference>
<evidence type="ECO:0000256" key="6">
    <source>
        <dbReference type="SAM" id="Phobius"/>
    </source>
</evidence>
<evidence type="ECO:0000256" key="4">
    <source>
        <dbReference type="ARBA" id="ARBA00022989"/>
    </source>
</evidence>
<feature type="transmembrane region" description="Helical" evidence="6">
    <location>
        <begin position="546"/>
        <end position="579"/>
    </location>
</feature>
<feature type="domain" description="EamA" evidence="7">
    <location>
        <begin position="617"/>
        <end position="749"/>
    </location>
</feature>
<feature type="transmembrane region" description="Helical" evidence="6">
    <location>
        <begin position="705"/>
        <end position="725"/>
    </location>
</feature>
<dbReference type="GO" id="GO:0022857">
    <property type="term" value="F:transmembrane transporter activity"/>
    <property type="evidence" value="ECO:0007669"/>
    <property type="project" value="InterPro"/>
</dbReference>
<comment type="caution">
    <text evidence="8">The sequence shown here is derived from an EMBL/GenBank/DDBJ whole genome shotgun (WGS) entry which is preliminary data.</text>
</comment>
<keyword evidence="3 6" id="KW-0812">Transmembrane</keyword>
<evidence type="ECO:0000259" key="7">
    <source>
        <dbReference type="Pfam" id="PF00892"/>
    </source>
</evidence>
<feature type="transmembrane region" description="Helical" evidence="6">
    <location>
        <begin position="259"/>
        <end position="280"/>
    </location>
</feature>
<dbReference type="SUPFAM" id="SSF103481">
    <property type="entry name" value="Multidrug resistance efflux transporter EmrE"/>
    <property type="match status" value="5"/>
</dbReference>
<feature type="transmembrane region" description="Helical" evidence="6">
    <location>
        <begin position="507"/>
        <end position="526"/>
    </location>
</feature>
<evidence type="ECO:0000313" key="9">
    <source>
        <dbReference type="Proteomes" id="UP001168877"/>
    </source>
</evidence>
<dbReference type="InterPro" id="IPR030184">
    <property type="entry name" value="WAT1-related"/>
</dbReference>
<feature type="transmembrane region" description="Helical" evidence="6">
    <location>
        <begin position="158"/>
        <end position="180"/>
    </location>
</feature>
<evidence type="ECO:0000256" key="5">
    <source>
        <dbReference type="ARBA" id="ARBA00023136"/>
    </source>
</evidence>
<feature type="domain" description="EamA" evidence="7">
    <location>
        <begin position="444"/>
        <end position="581"/>
    </location>
</feature>
<organism evidence="8 9">
    <name type="scientific">Acer saccharum</name>
    <name type="common">Sugar maple</name>
    <dbReference type="NCBI Taxonomy" id="4024"/>
    <lineage>
        <taxon>Eukaryota</taxon>
        <taxon>Viridiplantae</taxon>
        <taxon>Streptophyta</taxon>
        <taxon>Embryophyta</taxon>
        <taxon>Tracheophyta</taxon>
        <taxon>Spermatophyta</taxon>
        <taxon>Magnoliopsida</taxon>
        <taxon>eudicotyledons</taxon>
        <taxon>Gunneridae</taxon>
        <taxon>Pentapetalae</taxon>
        <taxon>rosids</taxon>
        <taxon>malvids</taxon>
        <taxon>Sapindales</taxon>
        <taxon>Sapindaceae</taxon>
        <taxon>Hippocastanoideae</taxon>
        <taxon>Acereae</taxon>
        <taxon>Acer</taxon>
    </lineage>
</organism>
<name>A0AA39RIW3_ACESA</name>
<feature type="transmembrane region" description="Helical" evidence="6">
    <location>
        <begin position="40"/>
        <end position="60"/>
    </location>
</feature>
<feature type="transmembrane region" description="Helical" evidence="6">
    <location>
        <begin position="128"/>
        <end position="146"/>
    </location>
</feature>
<feature type="transmembrane region" description="Helical" evidence="6">
    <location>
        <begin position="186"/>
        <end position="208"/>
    </location>
</feature>
<feature type="transmembrane region" description="Helical" evidence="6">
    <location>
        <begin position="103"/>
        <end position="122"/>
    </location>
</feature>